<dbReference type="Pfam" id="PF15607">
    <property type="entry name" value="Ntox44"/>
    <property type="match status" value="1"/>
</dbReference>
<feature type="compositionally biased region" description="Polar residues" evidence="1">
    <location>
        <begin position="195"/>
        <end position="206"/>
    </location>
</feature>
<proteinExistence type="predicted"/>
<dbReference type="Proteomes" id="UP000067626">
    <property type="component" value="Chromosome"/>
</dbReference>
<feature type="region of interest" description="Disordered" evidence="1">
    <location>
        <begin position="186"/>
        <end position="206"/>
    </location>
</feature>
<evidence type="ECO:0000256" key="1">
    <source>
        <dbReference type="SAM" id="MobiDB-lite"/>
    </source>
</evidence>
<evidence type="ECO:0000313" key="3">
    <source>
        <dbReference type="EMBL" id="AKT41246.1"/>
    </source>
</evidence>
<dbReference type="PATRIC" id="fig|52.7.peg.5991"/>
<accession>A0A0K1EK59</accession>
<protein>
    <recommendedName>
        <fullName evidence="2">Bacterial toxin 44 domain-containing protein</fullName>
    </recommendedName>
</protein>
<dbReference type="RefSeq" id="WP_050433052.1">
    <property type="nucleotide sequence ID" value="NZ_CP012159.1"/>
</dbReference>
<feature type="domain" description="Bacterial toxin 44" evidence="2">
    <location>
        <begin position="67"/>
        <end position="166"/>
    </location>
</feature>
<organism evidence="3 4">
    <name type="scientific">Chondromyces crocatus</name>
    <dbReference type="NCBI Taxonomy" id="52"/>
    <lineage>
        <taxon>Bacteria</taxon>
        <taxon>Pseudomonadati</taxon>
        <taxon>Myxococcota</taxon>
        <taxon>Polyangia</taxon>
        <taxon>Polyangiales</taxon>
        <taxon>Polyangiaceae</taxon>
        <taxon>Chondromyces</taxon>
    </lineage>
</organism>
<dbReference type="EMBL" id="CP012159">
    <property type="protein sequence ID" value="AKT41246.1"/>
    <property type="molecule type" value="Genomic_DNA"/>
</dbReference>
<dbReference type="InterPro" id="IPR028946">
    <property type="entry name" value="Ntox44"/>
</dbReference>
<sequence>MEFFPLETGKVHYFDIINEVRAVAEYMAAEMKNNAASWHAKHMALQNSSAQVPVLGSGNQTVAYLALIERVAPGRPWDHKDHFTSRQIGETVPGRWHTWGEWEYFHDVWSNIHYGYVGRASGFSERTLIDGANAQQQVHSWWTGKTSRGDPEQDSLAVSMGCRMYDSGTPVTPEALIQKVVQTPQFDRRPHSYESAATGQKTLRKR</sequence>
<evidence type="ECO:0000259" key="2">
    <source>
        <dbReference type="Pfam" id="PF15607"/>
    </source>
</evidence>
<dbReference type="AlphaFoldDB" id="A0A0K1EK59"/>
<gene>
    <name evidence="3" type="ORF">CMC5_054070</name>
</gene>
<evidence type="ECO:0000313" key="4">
    <source>
        <dbReference type="Proteomes" id="UP000067626"/>
    </source>
</evidence>
<keyword evidence="4" id="KW-1185">Reference proteome</keyword>
<name>A0A0K1EK59_CHOCO</name>
<dbReference type="STRING" id="52.CMC5_054070"/>
<reference evidence="3 4" key="1">
    <citation type="submission" date="2015-07" db="EMBL/GenBank/DDBJ databases">
        <title>Genome analysis of myxobacterium Chondromyces crocatus Cm c5 reveals a high potential for natural compound synthesis and the genetic basis for the loss of fruiting body formation.</title>
        <authorList>
            <person name="Zaburannyi N."/>
            <person name="Bunk B."/>
            <person name="Maier J."/>
            <person name="Overmann J."/>
            <person name="Mueller R."/>
        </authorList>
    </citation>
    <scope>NUCLEOTIDE SEQUENCE [LARGE SCALE GENOMIC DNA]</scope>
    <source>
        <strain evidence="3 4">Cm c5</strain>
    </source>
</reference>
<dbReference type="KEGG" id="ccro:CMC5_054070"/>